<comment type="caution">
    <text evidence="1">The sequence shown here is derived from an EMBL/GenBank/DDBJ whole genome shotgun (WGS) entry which is preliminary data.</text>
</comment>
<evidence type="ECO:0000313" key="1">
    <source>
        <dbReference type="EMBL" id="KAI0058913.1"/>
    </source>
</evidence>
<organism evidence="1 2">
    <name type="scientific">Artomyces pyxidatus</name>
    <dbReference type="NCBI Taxonomy" id="48021"/>
    <lineage>
        <taxon>Eukaryota</taxon>
        <taxon>Fungi</taxon>
        <taxon>Dikarya</taxon>
        <taxon>Basidiomycota</taxon>
        <taxon>Agaricomycotina</taxon>
        <taxon>Agaricomycetes</taxon>
        <taxon>Russulales</taxon>
        <taxon>Auriscalpiaceae</taxon>
        <taxon>Artomyces</taxon>
    </lineage>
</organism>
<sequence length="558" mass="62192">MLISQAFGCSDSWLTFATPLVLGLLCGTITLTLVLIARERLRQASLWNLPGPPSVSIITGNFTQMFSYDAHSFHHHIRRTYGRVIRVTGFLGETHLLISDCKAITSMLEREYGAFDNPEWLMASNRRNYGPGLIGMSGAHHRKQRKLLNPVFSTQNMRSLTPLFCKVTRQLETTLQRLVFDGPQEINLLMWLERLSLELIAQGGLGYTFDSLKPDRKEDEFEMAIKEYMPTVASLHAFRTLAHLVPNWPPSLLRFLGKLLPIPMLHKLMKISAVIDKNMTAIFDEKKALLDGADAEFTHQLGEGKDLISVLMRQNLTASEEDRLPEAEIKGQMASFVFAATGGTSSAVARVLLLLSEHQDVQDRLRQEIYEAQQVSGEDELEHDKLDKLPLLEAVCKETLRVYPPAVYIPKFCREDITIPLAHPVQTSDGLTSSLFVPRGTNVLVNAAGQNLDPSVWGADAEEWKPDRFLSPLPGSVMEMHVPGIYPNILTFGAGARACIGYKFAVLETKVAVMHVVRSFRLSPAKTEVVWRFGGISTPSTQGSNEVGASMPLVLERI</sequence>
<gene>
    <name evidence="1" type="ORF">BV25DRAFT_1919014</name>
</gene>
<reference evidence="1" key="1">
    <citation type="submission" date="2021-03" db="EMBL/GenBank/DDBJ databases">
        <authorList>
            <consortium name="DOE Joint Genome Institute"/>
            <person name="Ahrendt S."/>
            <person name="Looney B.P."/>
            <person name="Miyauchi S."/>
            <person name="Morin E."/>
            <person name="Drula E."/>
            <person name="Courty P.E."/>
            <person name="Chicoki N."/>
            <person name="Fauchery L."/>
            <person name="Kohler A."/>
            <person name="Kuo A."/>
            <person name="Labutti K."/>
            <person name="Pangilinan J."/>
            <person name="Lipzen A."/>
            <person name="Riley R."/>
            <person name="Andreopoulos W."/>
            <person name="He G."/>
            <person name="Johnson J."/>
            <person name="Barry K.W."/>
            <person name="Grigoriev I.V."/>
            <person name="Nagy L."/>
            <person name="Hibbett D."/>
            <person name="Henrissat B."/>
            <person name="Matheny P.B."/>
            <person name="Labbe J."/>
            <person name="Martin F."/>
        </authorList>
    </citation>
    <scope>NUCLEOTIDE SEQUENCE</scope>
    <source>
        <strain evidence="1">HHB10654</strain>
    </source>
</reference>
<evidence type="ECO:0000313" key="2">
    <source>
        <dbReference type="Proteomes" id="UP000814140"/>
    </source>
</evidence>
<accession>A0ACB8SSS3</accession>
<dbReference type="EMBL" id="MU277231">
    <property type="protein sequence ID" value="KAI0058913.1"/>
    <property type="molecule type" value="Genomic_DNA"/>
</dbReference>
<reference evidence="1" key="2">
    <citation type="journal article" date="2022" name="New Phytol.">
        <title>Evolutionary transition to the ectomycorrhizal habit in the genomes of a hyperdiverse lineage of mushroom-forming fungi.</title>
        <authorList>
            <person name="Looney B."/>
            <person name="Miyauchi S."/>
            <person name="Morin E."/>
            <person name="Drula E."/>
            <person name="Courty P.E."/>
            <person name="Kohler A."/>
            <person name="Kuo A."/>
            <person name="LaButti K."/>
            <person name="Pangilinan J."/>
            <person name="Lipzen A."/>
            <person name="Riley R."/>
            <person name="Andreopoulos W."/>
            <person name="He G."/>
            <person name="Johnson J."/>
            <person name="Nolan M."/>
            <person name="Tritt A."/>
            <person name="Barry K.W."/>
            <person name="Grigoriev I.V."/>
            <person name="Nagy L.G."/>
            <person name="Hibbett D."/>
            <person name="Henrissat B."/>
            <person name="Matheny P.B."/>
            <person name="Labbe J."/>
            <person name="Martin F.M."/>
        </authorList>
    </citation>
    <scope>NUCLEOTIDE SEQUENCE</scope>
    <source>
        <strain evidence="1">HHB10654</strain>
    </source>
</reference>
<dbReference type="Proteomes" id="UP000814140">
    <property type="component" value="Unassembled WGS sequence"/>
</dbReference>
<protein>
    <submittedName>
        <fullName evidence="1">Cytochrome P450</fullName>
    </submittedName>
</protein>
<keyword evidence="2" id="KW-1185">Reference proteome</keyword>
<proteinExistence type="predicted"/>
<name>A0ACB8SSS3_9AGAM</name>